<evidence type="ECO:0000256" key="1">
    <source>
        <dbReference type="ARBA" id="ARBA00022729"/>
    </source>
</evidence>
<organism evidence="2 3">
    <name type="scientific">Sulfitobacter porphyrae</name>
    <dbReference type="NCBI Taxonomy" id="1246864"/>
    <lineage>
        <taxon>Bacteria</taxon>
        <taxon>Pseudomonadati</taxon>
        <taxon>Pseudomonadota</taxon>
        <taxon>Alphaproteobacteria</taxon>
        <taxon>Rhodobacterales</taxon>
        <taxon>Roseobacteraceae</taxon>
        <taxon>Sulfitobacter</taxon>
    </lineage>
</organism>
<protein>
    <submittedName>
        <fullName evidence="2">FG-GAP repeat domain-containing protein</fullName>
    </submittedName>
</protein>
<reference evidence="3" key="1">
    <citation type="journal article" date="2019" name="Int. J. Syst. Evol. Microbiol.">
        <title>The Global Catalogue of Microorganisms (GCM) 10K type strain sequencing project: providing services to taxonomists for standard genome sequencing and annotation.</title>
        <authorList>
            <consortium name="The Broad Institute Genomics Platform"/>
            <consortium name="The Broad Institute Genome Sequencing Center for Infectious Disease"/>
            <person name="Wu L."/>
            <person name="Ma J."/>
        </authorList>
    </citation>
    <scope>NUCLEOTIDE SEQUENCE [LARGE SCALE GENOMIC DNA]</scope>
    <source>
        <strain evidence="3">CCUG 66188</strain>
    </source>
</reference>
<proteinExistence type="predicted"/>
<name>A0ABW2B1C6_9RHOB</name>
<dbReference type="SUPFAM" id="SSF69318">
    <property type="entry name" value="Integrin alpha N-terminal domain"/>
    <property type="match status" value="1"/>
</dbReference>
<accession>A0ABW2B1C6</accession>
<dbReference type="InterPro" id="IPR013517">
    <property type="entry name" value="FG-GAP"/>
</dbReference>
<dbReference type="EMBL" id="JBHSWG010000001">
    <property type="protein sequence ID" value="MFC6759369.1"/>
    <property type="molecule type" value="Genomic_DNA"/>
</dbReference>
<evidence type="ECO:0000313" key="2">
    <source>
        <dbReference type="EMBL" id="MFC6759369.1"/>
    </source>
</evidence>
<dbReference type="Pfam" id="PF13517">
    <property type="entry name" value="FG-GAP_3"/>
    <property type="match status" value="1"/>
</dbReference>
<keyword evidence="3" id="KW-1185">Reference proteome</keyword>
<comment type="caution">
    <text evidence="2">The sequence shown here is derived from an EMBL/GenBank/DDBJ whole genome shotgun (WGS) entry which is preliminary data.</text>
</comment>
<keyword evidence="1" id="KW-0732">Signal</keyword>
<dbReference type="Proteomes" id="UP001596353">
    <property type="component" value="Unassembled WGS sequence"/>
</dbReference>
<evidence type="ECO:0000313" key="3">
    <source>
        <dbReference type="Proteomes" id="UP001596353"/>
    </source>
</evidence>
<gene>
    <name evidence="2" type="ORF">ACFQFQ_07475</name>
</gene>
<dbReference type="InterPro" id="IPR028994">
    <property type="entry name" value="Integrin_alpha_N"/>
</dbReference>
<sequence>MIGGCVFKILEDTVARRALRLSFREWRAQLRSGRLALCVMMAGAGAALAAQDLPQGPIDWARYDAPTTRYPHGVLGDAVEHGALVIQYAGHPTPHILTLPPERVFEDVAPRLADLDGDGQQEVVVVESHHDQGARLAVYNGAGLVAATPYIGQRFRWLAPVGVADLDGDGLTEIAYIDRPHLAKILRIWRFEDGRLRQVASRAGFTNHRIGDTGIAGGIRRCGGAPEIIVANADWQRSSHFASPVAR</sequence>